<evidence type="ECO:0000313" key="3">
    <source>
        <dbReference type="Proteomes" id="UP000324222"/>
    </source>
</evidence>
<sequence>MDSSPDTAHTTSPTPTEPLYSNTPLGDTKIPEPMIIPTIIPTPSINPSSFFSLTPPDCEELSLVSSPFSLAKAWISPWLAVIASAGVARLVVVVKSSCALAIGMLTTTILHY</sequence>
<reference evidence="2 3" key="1">
    <citation type="submission" date="2019-05" db="EMBL/GenBank/DDBJ databases">
        <title>Another draft genome of Portunus trituberculatus and its Hox gene families provides insights of decapod evolution.</title>
        <authorList>
            <person name="Jeong J.-H."/>
            <person name="Song I."/>
            <person name="Kim S."/>
            <person name="Choi T."/>
            <person name="Kim D."/>
            <person name="Ryu S."/>
            <person name="Kim W."/>
        </authorList>
    </citation>
    <scope>NUCLEOTIDE SEQUENCE [LARGE SCALE GENOMIC DNA]</scope>
    <source>
        <tissue evidence="2">Muscle</tissue>
    </source>
</reference>
<organism evidence="2 3">
    <name type="scientific">Portunus trituberculatus</name>
    <name type="common">Swimming crab</name>
    <name type="synonym">Neptunus trituberculatus</name>
    <dbReference type="NCBI Taxonomy" id="210409"/>
    <lineage>
        <taxon>Eukaryota</taxon>
        <taxon>Metazoa</taxon>
        <taxon>Ecdysozoa</taxon>
        <taxon>Arthropoda</taxon>
        <taxon>Crustacea</taxon>
        <taxon>Multicrustacea</taxon>
        <taxon>Malacostraca</taxon>
        <taxon>Eumalacostraca</taxon>
        <taxon>Eucarida</taxon>
        <taxon>Decapoda</taxon>
        <taxon>Pleocyemata</taxon>
        <taxon>Brachyura</taxon>
        <taxon>Eubrachyura</taxon>
        <taxon>Portunoidea</taxon>
        <taxon>Portunidae</taxon>
        <taxon>Portuninae</taxon>
        <taxon>Portunus</taxon>
    </lineage>
</organism>
<keyword evidence="3" id="KW-1185">Reference proteome</keyword>
<feature type="compositionally biased region" description="Polar residues" evidence="1">
    <location>
        <begin position="1"/>
        <end position="25"/>
    </location>
</feature>
<dbReference type="AlphaFoldDB" id="A0A5B7HY28"/>
<comment type="caution">
    <text evidence="2">The sequence shown here is derived from an EMBL/GenBank/DDBJ whole genome shotgun (WGS) entry which is preliminary data.</text>
</comment>
<evidence type="ECO:0000313" key="2">
    <source>
        <dbReference type="EMBL" id="MPC73354.1"/>
    </source>
</evidence>
<name>A0A5B7HY28_PORTR</name>
<feature type="region of interest" description="Disordered" evidence="1">
    <location>
        <begin position="1"/>
        <end position="29"/>
    </location>
</feature>
<dbReference type="Proteomes" id="UP000324222">
    <property type="component" value="Unassembled WGS sequence"/>
</dbReference>
<proteinExistence type="predicted"/>
<evidence type="ECO:0000256" key="1">
    <source>
        <dbReference type="SAM" id="MobiDB-lite"/>
    </source>
</evidence>
<protein>
    <submittedName>
        <fullName evidence="2">Uncharacterized protein</fullName>
    </submittedName>
</protein>
<gene>
    <name evidence="2" type="ORF">E2C01_067681</name>
</gene>
<dbReference type="EMBL" id="VSRR010036634">
    <property type="protein sequence ID" value="MPC73354.1"/>
    <property type="molecule type" value="Genomic_DNA"/>
</dbReference>
<accession>A0A5B7HY28</accession>